<accession>A0A7M7T3W4</accession>
<evidence type="ECO:0000256" key="1">
    <source>
        <dbReference type="ARBA" id="ARBA00022837"/>
    </source>
</evidence>
<dbReference type="RefSeq" id="XP_030851961.1">
    <property type="nucleotide sequence ID" value="XM_030996101.1"/>
</dbReference>
<evidence type="ECO:0000313" key="6">
    <source>
        <dbReference type="Proteomes" id="UP000007110"/>
    </source>
</evidence>
<dbReference type="AlphaFoldDB" id="A0A7M7T3W4"/>
<dbReference type="Gene3D" id="1.10.238.10">
    <property type="entry name" value="EF-hand"/>
    <property type="match status" value="1"/>
</dbReference>
<reference evidence="5" key="2">
    <citation type="submission" date="2021-01" db="UniProtKB">
        <authorList>
            <consortium name="EnsemblMetazoa"/>
        </authorList>
    </citation>
    <scope>IDENTIFICATION</scope>
</reference>
<dbReference type="Proteomes" id="UP000007110">
    <property type="component" value="Unassembled WGS sequence"/>
</dbReference>
<organism evidence="5 6">
    <name type="scientific">Strongylocentrotus purpuratus</name>
    <name type="common">Purple sea urchin</name>
    <dbReference type="NCBI Taxonomy" id="7668"/>
    <lineage>
        <taxon>Eukaryota</taxon>
        <taxon>Metazoa</taxon>
        <taxon>Echinodermata</taxon>
        <taxon>Eleutherozoa</taxon>
        <taxon>Echinozoa</taxon>
        <taxon>Echinoidea</taxon>
        <taxon>Euechinoidea</taxon>
        <taxon>Echinacea</taxon>
        <taxon>Camarodonta</taxon>
        <taxon>Echinidea</taxon>
        <taxon>Strongylocentrotidae</taxon>
        <taxon>Strongylocentrotus</taxon>
    </lineage>
</organism>
<feature type="compositionally biased region" description="Pro residues" evidence="2">
    <location>
        <begin position="111"/>
        <end position="122"/>
    </location>
</feature>
<dbReference type="InterPro" id="IPR002048">
    <property type="entry name" value="EF_hand_dom"/>
</dbReference>
<feature type="chain" id="PRO_5029564100" description="EF-hand domain-containing protein" evidence="3">
    <location>
        <begin position="24"/>
        <end position="179"/>
    </location>
</feature>
<keyword evidence="6" id="KW-1185">Reference proteome</keyword>
<protein>
    <recommendedName>
        <fullName evidence="4">EF-hand domain-containing protein</fullName>
    </recommendedName>
</protein>
<dbReference type="GeneID" id="105438347"/>
<evidence type="ECO:0000256" key="2">
    <source>
        <dbReference type="SAM" id="MobiDB-lite"/>
    </source>
</evidence>
<name>A0A7M7T3W4_STRPU</name>
<evidence type="ECO:0000313" key="5">
    <source>
        <dbReference type="EnsemblMetazoa" id="XP_030851961"/>
    </source>
</evidence>
<keyword evidence="3" id="KW-0732">Signal</keyword>
<dbReference type="InterPro" id="IPR011992">
    <property type="entry name" value="EF-hand-dom_pair"/>
</dbReference>
<feature type="region of interest" description="Disordered" evidence="2">
    <location>
        <begin position="107"/>
        <end position="179"/>
    </location>
</feature>
<evidence type="ECO:0000256" key="3">
    <source>
        <dbReference type="SAM" id="SignalP"/>
    </source>
</evidence>
<evidence type="ECO:0000259" key="4">
    <source>
        <dbReference type="PROSITE" id="PS50222"/>
    </source>
</evidence>
<proteinExistence type="predicted"/>
<feature type="signal peptide" evidence="3">
    <location>
        <begin position="1"/>
        <end position="23"/>
    </location>
</feature>
<dbReference type="KEGG" id="spu:105438347"/>
<dbReference type="SUPFAM" id="SSF47473">
    <property type="entry name" value="EF-hand"/>
    <property type="match status" value="1"/>
</dbReference>
<feature type="compositionally biased region" description="Basic and acidic residues" evidence="2">
    <location>
        <begin position="136"/>
        <end position="179"/>
    </location>
</feature>
<feature type="domain" description="EF-hand" evidence="4">
    <location>
        <begin position="65"/>
        <end position="90"/>
    </location>
</feature>
<reference evidence="6" key="1">
    <citation type="submission" date="2015-02" db="EMBL/GenBank/DDBJ databases">
        <title>Genome sequencing for Strongylocentrotus purpuratus.</title>
        <authorList>
            <person name="Murali S."/>
            <person name="Liu Y."/>
            <person name="Vee V."/>
            <person name="English A."/>
            <person name="Wang M."/>
            <person name="Skinner E."/>
            <person name="Han Y."/>
            <person name="Muzny D.M."/>
            <person name="Worley K.C."/>
            <person name="Gibbs R.A."/>
        </authorList>
    </citation>
    <scope>NUCLEOTIDE SEQUENCE</scope>
</reference>
<dbReference type="OMA" id="KKEQMNR"/>
<dbReference type="InParanoid" id="A0A7M7T3W4"/>
<dbReference type="InterPro" id="IPR018247">
    <property type="entry name" value="EF_Hand_1_Ca_BS"/>
</dbReference>
<dbReference type="GO" id="GO:0005509">
    <property type="term" value="F:calcium ion binding"/>
    <property type="evidence" value="ECO:0007669"/>
    <property type="project" value="InterPro"/>
</dbReference>
<dbReference type="PROSITE" id="PS50222">
    <property type="entry name" value="EF_HAND_2"/>
    <property type="match status" value="1"/>
</dbReference>
<keyword evidence="1" id="KW-0106">Calcium</keyword>
<dbReference type="PROSITE" id="PS00018">
    <property type="entry name" value="EF_HAND_1"/>
    <property type="match status" value="2"/>
</dbReference>
<dbReference type="EnsemblMetazoa" id="XM_030996101">
    <property type="protein sequence ID" value="XP_030851961"/>
    <property type="gene ID" value="LOC105438347"/>
</dbReference>
<dbReference type="OrthoDB" id="10471640at2759"/>
<dbReference type="Pfam" id="PF13202">
    <property type="entry name" value="EF-hand_5"/>
    <property type="match status" value="2"/>
</dbReference>
<sequence length="179" mass="20459">MDQRTYLFIVTLLSYVAVCMVESSPTFVPIEQSGAQVPSGPQSPYELPVRPSIIPPFVPMTGDLDRIDDDHDGRVTGEEWRRAFMILLAIYDSDGDGALTVGELQAHNLTPPHPTTRLAPPPSKHRNLSVDFKGQLAREHDHVTRKKEQMNRQRDQLFVRDRNTPRNQHRQEQRMQGRP</sequence>